<evidence type="ECO:0000313" key="2">
    <source>
        <dbReference type="Proteomes" id="UP000054538"/>
    </source>
</evidence>
<name>A0A0D0DH74_9AGAM</name>
<evidence type="ECO:0000313" key="1">
    <source>
        <dbReference type="EMBL" id="KIK77355.1"/>
    </source>
</evidence>
<gene>
    <name evidence="1" type="ORF">PAXRUDRAFT_95000</name>
</gene>
<reference evidence="1 2" key="1">
    <citation type="submission" date="2014-04" db="EMBL/GenBank/DDBJ databases">
        <authorList>
            <consortium name="DOE Joint Genome Institute"/>
            <person name="Kuo A."/>
            <person name="Kohler A."/>
            <person name="Jargeat P."/>
            <person name="Nagy L.G."/>
            <person name="Floudas D."/>
            <person name="Copeland A."/>
            <person name="Barry K.W."/>
            <person name="Cichocki N."/>
            <person name="Veneault-Fourrey C."/>
            <person name="LaButti K."/>
            <person name="Lindquist E.A."/>
            <person name="Lipzen A."/>
            <person name="Lundell T."/>
            <person name="Morin E."/>
            <person name="Murat C."/>
            <person name="Sun H."/>
            <person name="Tunlid A."/>
            <person name="Henrissat B."/>
            <person name="Grigoriev I.V."/>
            <person name="Hibbett D.S."/>
            <person name="Martin F."/>
            <person name="Nordberg H.P."/>
            <person name="Cantor M.N."/>
            <person name="Hua S.X."/>
        </authorList>
    </citation>
    <scope>NUCLEOTIDE SEQUENCE [LARGE SCALE GENOMIC DNA]</scope>
    <source>
        <strain evidence="1 2">Ve08.2h10</strain>
    </source>
</reference>
<dbReference type="AlphaFoldDB" id="A0A0D0DH74"/>
<keyword evidence="2" id="KW-1185">Reference proteome</keyword>
<protein>
    <submittedName>
        <fullName evidence="1">Uncharacterized protein</fullName>
    </submittedName>
</protein>
<organism evidence="1 2">
    <name type="scientific">Paxillus rubicundulus Ve08.2h10</name>
    <dbReference type="NCBI Taxonomy" id="930991"/>
    <lineage>
        <taxon>Eukaryota</taxon>
        <taxon>Fungi</taxon>
        <taxon>Dikarya</taxon>
        <taxon>Basidiomycota</taxon>
        <taxon>Agaricomycotina</taxon>
        <taxon>Agaricomycetes</taxon>
        <taxon>Agaricomycetidae</taxon>
        <taxon>Boletales</taxon>
        <taxon>Paxilineae</taxon>
        <taxon>Paxillaceae</taxon>
        <taxon>Paxillus</taxon>
    </lineage>
</organism>
<dbReference type="Proteomes" id="UP000054538">
    <property type="component" value="Unassembled WGS sequence"/>
</dbReference>
<feature type="non-terminal residue" evidence="1">
    <location>
        <position position="133"/>
    </location>
</feature>
<dbReference type="HOGENOM" id="CLU_007337_1_2_1"/>
<dbReference type="InParanoid" id="A0A0D0DH74"/>
<proteinExistence type="predicted"/>
<sequence>NPITAEQMTHHKKATHELIDKLNESGGAIDMFNDFFQGRDYLDAVNKGKIKVGDMILMLSLDGAQIYQNKQSDCWMYIWVIYELSPDLRYKKKYVLPGAVIPGPNKPKNMESFLFPGLHHLSTVQREGLKVWD</sequence>
<dbReference type="STRING" id="930991.A0A0D0DH74"/>
<accession>A0A0D0DH74</accession>
<dbReference type="OrthoDB" id="3261594at2759"/>
<feature type="non-terminal residue" evidence="1">
    <location>
        <position position="1"/>
    </location>
</feature>
<reference evidence="2" key="2">
    <citation type="submission" date="2015-01" db="EMBL/GenBank/DDBJ databases">
        <title>Evolutionary Origins and Diversification of the Mycorrhizal Mutualists.</title>
        <authorList>
            <consortium name="DOE Joint Genome Institute"/>
            <consortium name="Mycorrhizal Genomics Consortium"/>
            <person name="Kohler A."/>
            <person name="Kuo A."/>
            <person name="Nagy L.G."/>
            <person name="Floudas D."/>
            <person name="Copeland A."/>
            <person name="Barry K.W."/>
            <person name="Cichocki N."/>
            <person name="Veneault-Fourrey C."/>
            <person name="LaButti K."/>
            <person name="Lindquist E.A."/>
            <person name="Lipzen A."/>
            <person name="Lundell T."/>
            <person name="Morin E."/>
            <person name="Murat C."/>
            <person name="Riley R."/>
            <person name="Ohm R."/>
            <person name="Sun H."/>
            <person name="Tunlid A."/>
            <person name="Henrissat B."/>
            <person name="Grigoriev I.V."/>
            <person name="Hibbett D.S."/>
            <person name="Martin F."/>
        </authorList>
    </citation>
    <scope>NUCLEOTIDE SEQUENCE [LARGE SCALE GENOMIC DNA]</scope>
    <source>
        <strain evidence="2">Ve08.2h10</strain>
    </source>
</reference>
<dbReference type="EMBL" id="KN827027">
    <property type="protein sequence ID" value="KIK77355.1"/>
    <property type="molecule type" value="Genomic_DNA"/>
</dbReference>